<dbReference type="Gene3D" id="3.30.210.10">
    <property type="entry name" value="DNA polymerase, thumb domain"/>
    <property type="match status" value="1"/>
</dbReference>
<evidence type="ECO:0000256" key="2">
    <source>
        <dbReference type="ARBA" id="ARBA00004496"/>
    </source>
</evidence>
<evidence type="ECO:0000256" key="8">
    <source>
        <dbReference type="ARBA" id="ARBA00022679"/>
    </source>
</evidence>
<dbReference type="InterPro" id="IPR002008">
    <property type="entry name" value="DNA_pol_X_beta-like"/>
</dbReference>
<dbReference type="SUPFAM" id="SSF47802">
    <property type="entry name" value="DNA polymerase beta, N-terminal domain-like"/>
    <property type="match status" value="1"/>
</dbReference>
<evidence type="ECO:0000256" key="15">
    <source>
        <dbReference type="ARBA" id="ARBA00023204"/>
    </source>
</evidence>
<dbReference type="Pfam" id="PF14791">
    <property type="entry name" value="DNA_pol_B_thumb"/>
    <property type="match status" value="1"/>
</dbReference>
<keyword evidence="7" id="KW-0237">DNA synthesis</keyword>
<comment type="catalytic activity">
    <reaction evidence="19">
        <text>a 5'-end 2'-deoxyribose-2'-deoxyribonucleotide-DNA = (2E,4S)-4-hydroxypenten-2-al-5-phosphate + a 5'-end 5'-phospho-2'-deoxyribonucleoside-DNA + H(+)</text>
        <dbReference type="Rhea" id="RHEA:76255"/>
        <dbReference type="Rhea" id="RHEA-COMP:13180"/>
        <dbReference type="Rhea" id="RHEA-COMP:18657"/>
        <dbReference type="ChEBI" id="CHEBI:15378"/>
        <dbReference type="ChEBI" id="CHEBI:136412"/>
        <dbReference type="ChEBI" id="CHEBI:195194"/>
        <dbReference type="ChEBI" id="CHEBI:195195"/>
    </reaction>
</comment>
<dbReference type="GO" id="GO:0003677">
    <property type="term" value="F:DNA binding"/>
    <property type="evidence" value="ECO:0007669"/>
    <property type="project" value="InterPro"/>
</dbReference>
<keyword evidence="25" id="KW-1185">Reference proteome</keyword>
<feature type="domain" description="DNA-directed DNA polymerase X" evidence="23">
    <location>
        <begin position="1"/>
        <end position="315"/>
    </location>
</feature>
<dbReference type="SMART" id="SM00483">
    <property type="entry name" value="POLXc"/>
    <property type="match status" value="1"/>
</dbReference>
<evidence type="ECO:0000256" key="17">
    <source>
        <dbReference type="ARBA" id="ARBA00035726"/>
    </source>
</evidence>
<dbReference type="InterPro" id="IPR010994">
    <property type="entry name" value="RuvA_2-like"/>
</dbReference>
<name>A0A6N7PK83_9BACT</name>
<dbReference type="InterPro" id="IPR027421">
    <property type="entry name" value="DNA_pol_lamdba_lyase_dom_sf"/>
</dbReference>
<dbReference type="InterPro" id="IPR029398">
    <property type="entry name" value="PolB_thumb"/>
</dbReference>
<evidence type="ECO:0000256" key="21">
    <source>
        <dbReference type="ARBA" id="ARBA00049244"/>
    </source>
</evidence>
<dbReference type="EMBL" id="WJIE01000003">
    <property type="protein sequence ID" value="MRG92453.1"/>
    <property type="molecule type" value="Genomic_DNA"/>
</dbReference>
<evidence type="ECO:0000256" key="18">
    <source>
        <dbReference type="ARBA" id="ARBA00044632"/>
    </source>
</evidence>
<dbReference type="PANTHER" id="PTHR11276">
    <property type="entry name" value="DNA POLYMERASE TYPE-X FAMILY MEMBER"/>
    <property type="match status" value="1"/>
</dbReference>
<keyword evidence="9" id="KW-0548">Nucleotidyltransferase</keyword>
<dbReference type="Pfam" id="PF14716">
    <property type="entry name" value="HHH_8"/>
    <property type="match status" value="1"/>
</dbReference>
<dbReference type="EC" id="2.7.7.7" evidence="3"/>
<dbReference type="InterPro" id="IPR022312">
    <property type="entry name" value="DNA_pol_X"/>
</dbReference>
<dbReference type="InterPro" id="IPR037160">
    <property type="entry name" value="DNA_Pol_thumb_sf"/>
</dbReference>
<dbReference type="Gene3D" id="3.20.20.140">
    <property type="entry name" value="Metal-dependent hydrolases"/>
    <property type="match status" value="1"/>
</dbReference>
<evidence type="ECO:0000256" key="3">
    <source>
        <dbReference type="ARBA" id="ARBA00012417"/>
    </source>
</evidence>
<dbReference type="InterPro" id="IPR022311">
    <property type="entry name" value="PolX-like"/>
</dbReference>
<dbReference type="GO" id="GO:0140078">
    <property type="term" value="F:class I DNA-(apurinic or apyrimidinic site) endonuclease activity"/>
    <property type="evidence" value="ECO:0007669"/>
    <property type="project" value="UniProtKB-EC"/>
</dbReference>
<feature type="domain" description="Helix-hairpin-helix DNA-binding motif class 1" evidence="22">
    <location>
        <begin position="93"/>
        <end position="112"/>
    </location>
</feature>
<reference evidence="24 25" key="1">
    <citation type="submission" date="2019-10" db="EMBL/GenBank/DDBJ databases">
        <title>A soil myxobacterium in the family Polyangiaceae.</title>
        <authorList>
            <person name="Li Y."/>
            <person name="Wang J."/>
        </authorList>
    </citation>
    <scope>NUCLEOTIDE SEQUENCE [LARGE SCALE GENOMIC DNA]</scope>
    <source>
        <strain evidence="24 25">DSM 14734</strain>
    </source>
</reference>
<comment type="function">
    <text evidence="20">Repair polymerase that plays a key role in base-excision repair. During this process, the damaged base is excised by specific DNA glycosylases, the DNA backbone is nicked at the abasic site by an apurinic/apyrimidic (AP) endonuclease, and POLB removes 5'-deoxyribose-phosphate from the preincised AP site acting as a 5'-deoxyribose-phosphate lyase (5'-dRP lyase); through its DNA polymerase activity, it adds one nucleotide to the 3' end of the arising single-nucleotide gap. Conducts 'gap-filling' DNA synthesis in a stepwise distributive fashion rather than in a processive fashion as for other DNA polymerases. It is also able to cleave sugar-phosphate bonds 3' to an intact AP site, acting as an AP lyase.</text>
</comment>
<dbReference type="SUPFAM" id="SSF47781">
    <property type="entry name" value="RuvA domain 2-like"/>
    <property type="match status" value="1"/>
</dbReference>
<dbReference type="RefSeq" id="WP_153819330.1">
    <property type="nucleotide sequence ID" value="NZ_WJIE01000003.1"/>
</dbReference>
<protein>
    <recommendedName>
        <fullName evidence="5">DNA polymerase beta</fullName>
        <ecNumber evidence="3">2.7.7.7</ecNumber>
        <ecNumber evidence="4">4.2.99.18</ecNumber>
    </recommendedName>
    <alternativeName>
        <fullName evidence="16">5'-deoxyribose-phosphate lyase</fullName>
    </alternativeName>
    <alternativeName>
        <fullName evidence="17">AP lyase</fullName>
    </alternativeName>
</protein>
<dbReference type="PANTHER" id="PTHR11276:SF28">
    <property type="entry name" value="DNA POLYMERASE LAMBDA"/>
    <property type="match status" value="1"/>
</dbReference>
<evidence type="ECO:0000256" key="9">
    <source>
        <dbReference type="ARBA" id="ARBA00022695"/>
    </source>
</evidence>
<dbReference type="Gene3D" id="1.10.150.20">
    <property type="entry name" value="5' to 3' exonuclease, C-terminal subdomain"/>
    <property type="match status" value="1"/>
</dbReference>
<dbReference type="PIRSF" id="PIRSF005047">
    <property type="entry name" value="UCP005047_YshC"/>
    <property type="match status" value="1"/>
</dbReference>
<keyword evidence="11" id="KW-0227">DNA damage</keyword>
<comment type="catalytic activity">
    <reaction evidence="21">
        <text>DNA(n) + a 2'-deoxyribonucleoside 5'-triphosphate = DNA(n+1) + diphosphate</text>
        <dbReference type="Rhea" id="RHEA:22508"/>
        <dbReference type="Rhea" id="RHEA-COMP:17339"/>
        <dbReference type="Rhea" id="RHEA-COMP:17340"/>
        <dbReference type="ChEBI" id="CHEBI:33019"/>
        <dbReference type="ChEBI" id="CHEBI:61560"/>
        <dbReference type="ChEBI" id="CHEBI:173112"/>
        <dbReference type="EC" id="2.7.7.7"/>
    </reaction>
</comment>
<organism evidence="24 25">
    <name type="scientific">Polyangium spumosum</name>
    <dbReference type="NCBI Taxonomy" id="889282"/>
    <lineage>
        <taxon>Bacteria</taxon>
        <taxon>Pseudomonadati</taxon>
        <taxon>Myxococcota</taxon>
        <taxon>Polyangia</taxon>
        <taxon>Polyangiales</taxon>
        <taxon>Polyangiaceae</taxon>
        <taxon>Polyangium</taxon>
    </lineage>
</organism>
<dbReference type="EC" id="4.2.99.18" evidence="4"/>
<dbReference type="Pfam" id="PF14792">
    <property type="entry name" value="DNA_pol_B_palm"/>
    <property type="match status" value="1"/>
</dbReference>
<evidence type="ECO:0000256" key="7">
    <source>
        <dbReference type="ARBA" id="ARBA00022634"/>
    </source>
</evidence>
<evidence type="ECO:0000256" key="20">
    <source>
        <dbReference type="ARBA" id="ARBA00045548"/>
    </source>
</evidence>
<feature type="domain" description="Helix-hairpin-helix DNA-binding motif class 1" evidence="22">
    <location>
        <begin position="53"/>
        <end position="72"/>
    </location>
</feature>
<dbReference type="SUPFAM" id="SSF81301">
    <property type="entry name" value="Nucleotidyltransferase"/>
    <property type="match status" value="1"/>
</dbReference>
<dbReference type="SMART" id="SM00278">
    <property type="entry name" value="HhH1"/>
    <property type="match status" value="3"/>
</dbReference>
<evidence type="ECO:0000259" key="23">
    <source>
        <dbReference type="SMART" id="SM00483"/>
    </source>
</evidence>
<dbReference type="GO" id="GO:0005737">
    <property type="term" value="C:cytoplasm"/>
    <property type="evidence" value="ECO:0007669"/>
    <property type="project" value="UniProtKB-SubCell"/>
</dbReference>
<dbReference type="PRINTS" id="PR00870">
    <property type="entry name" value="DNAPOLXBETA"/>
</dbReference>
<comment type="cofactor">
    <cofactor evidence="1">
        <name>Mg(2+)</name>
        <dbReference type="ChEBI" id="CHEBI:18420"/>
    </cofactor>
</comment>
<comment type="caution">
    <text evidence="24">The sequence shown here is derived from an EMBL/GenBank/DDBJ whole genome shotgun (WGS) entry which is preliminary data.</text>
</comment>
<keyword evidence="8" id="KW-0808">Transferase</keyword>
<keyword evidence="13" id="KW-0239">DNA-directed DNA polymerase</keyword>
<gene>
    <name evidence="24" type="ORF">GF068_11005</name>
</gene>
<dbReference type="Pfam" id="PF14520">
    <property type="entry name" value="HHH_5"/>
    <property type="match status" value="1"/>
</dbReference>
<keyword evidence="12" id="KW-0832">Ubl conjugation</keyword>
<evidence type="ECO:0000313" key="25">
    <source>
        <dbReference type="Proteomes" id="UP000440224"/>
    </source>
</evidence>
<comment type="subcellular location">
    <subcellularLocation>
        <location evidence="2">Cytoplasm</location>
    </subcellularLocation>
</comment>
<sequence length="544" mass="58257">MDNETIGSTLDQVADLLEIEGASVFRVRAYRGAARTVSALASPVSTLPEKGPGSLEELPGIGKDLAGKIRELAETGELAMLHELKSRTPESLIHLLELPGLGPKRAKAIHEGLGIDTIEELEKAAREGRLRALKGVGPKLEAQILEGIAARAARGKRISLAEAEAQVEPIVARLREVPGVLRIEVAGSYRRRRDNVGDVDILVAADVSVAIGKKLIADPQTDKVLADGDTKTSVLLKSGLQVDLRVVPEETFGAAMHYFTGSKAHNIAIRTLGVRKKLKISEWGVFQEDKRLSGEREEDVFEAVGLAWVPPEIREDRGEIDAAREGKLPKLVERAELRGDFVAGKPDADELAAITSAWRAKGGAWLVVIGAPRSVIERAREHAGVELFAGRVVTIGEGGSIGASEEELAEVDVVIGEIDAANLAEKALTQALVAAVETGCLHVLARPFGAGKPRQFDVEAVAKACRERGVLLGLDARFLQGADGYARAVKEAGARLALTSHARNVEEVELLRYGLDQARRGWCEAKDVANTLSAGELRTFLARG</sequence>
<evidence type="ECO:0000256" key="1">
    <source>
        <dbReference type="ARBA" id="ARBA00001946"/>
    </source>
</evidence>
<dbReference type="InterPro" id="IPR028207">
    <property type="entry name" value="DNA_pol_B_palm_palm"/>
</dbReference>
<proteinExistence type="predicted"/>
<dbReference type="InterPro" id="IPR010996">
    <property type="entry name" value="HHH_MUS81"/>
</dbReference>
<keyword evidence="14" id="KW-0915">Sodium</keyword>
<comment type="catalytic activity">
    <reaction evidence="18">
        <text>2'-deoxyribonucleotide-(2'-deoxyribose 5'-phosphate)-2'-deoxyribonucleotide-DNA = a 3'-end 2'-deoxyribonucleotide-(2,3-dehydro-2,3-deoxyribose 5'-phosphate)-DNA + a 5'-end 5'-phospho-2'-deoxyribonucleoside-DNA + H(+)</text>
        <dbReference type="Rhea" id="RHEA:66592"/>
        <dbReference type="Rhea" id="RHEA-COMP:13180"/>
        <dbReference type="Rhea" id="RHEA-COMP:16897"/>
        <dbReference type="Rhea" id="RHEA-COMP:17067"/>
        <dbReference type="ChEBI" id="CHEBI:15378"/>
        <dbReference type="ChEBI" id="CHEBI:136412"/>
        <dbReference type="ChEBI" id="CHEBI:157695"/>
        <dbReference type="ChEBI" id="CHEBI:167181"/>
        <dbReference type="EC" id="4.2.99.18"/>
    </reaction>
</comment>
<accession>A0A6N7PK83</accession>
<evidence type="ECO:0000256" key="5">
    <source>
        <dbReference type="ARBA" id="ARBA00020020"/>
    </source>
</evidence>
<evidence type="ECO:0000313" key="24">
    <source>
        <dbReference type="EMBL" id="MRG92453.1"/>
    </source>
</evidence>
<keyword evidence="6" id="KW-0488">Methylation</keyword>
<dbReference type="InterPro" id="IPR002054">
    <property type="entry name" value="DNA-dir_DNA_pol_X"/>
</dbReference>
<dbReference type="InterPro" id="IPR003583">
    <property type="entry name" value="Hlx-hairpin-Hlx_DNA-bd_motif"/>
</dbReference>
<keyword evidence="15" id="KW-0234">DNA repair</keyword>
<dbReference type="GO" id="GO:0006281">
    <property type="term" value="P:DNA repair"/>
    <property type="evidence" value="ECO:0007669"/>
    <property type="project" value="UniProtKB-KW"/>
</dbReference>
<dbReference type="Proteomes" id="UP000440224">
    <property type="component" value="Unassembled WGS sequence"/>
</dbReference>
<evidence type="ECO:0000256" key="6">
    <source>
        <dbReference type="ARBA" id="ARBA00022481"/>
    </source>
</evidence>
<evidence type="ECO:0000256" key="19">
    <source>
        <dbReference type="ARBA" id="ARBA00044678"/>
    </source>
</evidence>
<evidence type="ECO:0000256" key="13">
    <source>
        <dbReference type="ARBA" id="ARBA00022932"/>
    </source>
</evidence>
<dbReference type="Gene3D" id="3.30.460.10">
    <property type="entry name" value="Beta Polymerase, domain 2"/>
    <property type="match status" value="1"/>
</dbReference>
<dbReference type="SUPFAM" id="SSF89550">
    <property type="entry name" value="PHP domain-like"/>
    <property type="match status" value="1"/>
</dbReference>
<feature type="domain" description="Helix-hairpin-helix DNA-binding motif class 1" evidence="22">
    <location>
        <begin position="128"/>
        <end position="147"/>
    </location>
</feature>
<evidence type="ECO:0000256" key="11">
    <source>
        <dbReference type="ARBA" id="ARBA00022763"/>
    </source>
</evidence>
<dbReference type="Gene3D" id="1.10.150.110">
    <property type="entry name" value="DNA polymerase beta, N-terminal domain-like"/>
    <property type="match status" value="1"/>
</dbReference>
<evidence type="ECO:0000256" key="16">
    <source>
        <dbReference type="ARBA" id="ARBA00035717"/>
    </source>
</evidence>
<dbReference type="CDD" id="cd00141">
    <property type="entry name" value="NT_POLXc"/>
    <property type="match status" value="1"/>
</dbReference>
<evidence type="ECO:0000256" key="12">
    <source>
        <dbReference type="ARBA" id="ARBA00022843"/>
    </source>
</evidence>
<evidence type="ECO:0000256" key="4">
    <source>
        <dbReference type="ARBA" id="ARBA00012720"/>
    </source>
</evidence>
<dbReference type="AlphaFoldDB" id="A0A6N7PK83"/>
<evidence type="ECO:0000256" key="14">
    <source>
        <dbReference type="ARBA" id="ARBA00023053"/>
    </source>
</evidence>
<evidence type="ECO:0000256" key="10">
    <source>
        <dbReference type="ARBA" id="ARBA00022705"/>
    </source>
</evidence>
<evidence type="ECO:0000259" key="22">
    <source>
        <dbReference type="SMART" id="SM00278"/>
    </source>
</evidence>
<dbReference type="GO" id="GO:0003887">
    <property type="term" value="F:DNA-directed DNA polymerase activity"/>
    <property type="evidence" value="ECO:0007669"/>
    <property type="project" value="UniProtKB-KW"/>
</dbReference>
<dbReference type="OrthoDB" id="9808747at2"/>
<dbReference type="InterPro" id="IPR016195">
    <property type="entry name" value="Pol/histidinol_Pase-like"/>
</dbReference>
<keyword evidence="10" id="KW-0235">DNA replication</keyword>
<dbReference type="InterPro" id="IPR043519">
    <property type="entry name" value="NT_sf"/>
</dbReference>